<dbReference type="CDD" id="cd00739">
    <property type="entry name" value="DHPS"/>
    <property type="match status" value="1"/>
</dbReference>
<dbReference type="Gene3D" id="3.20.20.20">
    <property type="entry name" value="Dihydropteroate synthase-like"/>
    <property type="match status" value="1"/>
</dbReference>
<dbReference type="AlphaFoldDB" id="A0A9D9IQ42"/>
<keyword evidence="5 10" id="KW-0808">Transferase</keyword>
<comment type="cofactor">
    <cofactor evidence="2">
        <name>Mg(2+)</name>
        <dbReference type="ChEBI" id="CHEBI:18420"/>
    </cofactor>
</comment>
<comment type="catalytic activity">
    <reaction evidence="1">
        <text>(7,8-dihydropterin-6-yl)methyl diphosphate + 4-aminobenzoate = 7,8-dihydropteroate + diphosphate</text>
        <dbReference type="Rhea" id="RHEA:19949"/>
        <dbReference type="ChEBI" id="CHEBI:17836"/>
        <dbReference type="ChEBI" id="CHEBI:17839"/>
        <dbReference type="ChEBI" id="CHEBI:33019"/>
        <dbReference type="ChEBI" id="CHEBI:72950"/>
        <dbReference type="EC" id="2.5.1.15"/>
    </reaction>
</comment>
<keyword evidence="7" id="KW-0460">Magnesium</keyword>
<evidence type="ECO:0000256" key="5">
    <source>
        <dbReference type="ARBA" id="ARBA00022679"/>
    </source>
</evidence>
<dbReference type="InterPro" id="IPR006390">
    <property type="entry name" value="DHP_synth_dom"/>
</dbReference>
<dbReference type="PROSITE" id="PS50972">
    <property type="entry name" value="PTERIN_BINDING"/>
    <property type="match status" value="1"/>
</dbReference>
<evidence type="ECO:0000259" key="9">
    <source>
        <dbReference type="PROSITE" id="PS50972"/>
    </source>
</evidence>
<proteinExistence type="predicted"/>
<reference evidence="10" key="1">
    <citation type="submission" date="2020-10" db="EMBL/GenBank/DDBJ databases">
        <authorList>
            <person name="Gilroy R."/>
        </authorList>
    </citation>
    <scope>NUCLEOTIDE SEQUENCE</scope>
    <source>
        <strain evidence="10">6919</strain>
    </source>
</reference>
<keyword evidence="8" id="KW-0289">Folate biosynthesis</keyword>
<evidence type="ECO:0000256" key="4">
    <source>
        <dbReference type="ARBA" id="ARBA00012458"/>
    </source>
</evidence>
<dbReference type="NCBIfam" id="TIGR01496">
    <property type="entry name" value="DHPS"/>
    <property type="match status" value="1"/>
</dbReference>
<dbReference type="GO" id="GO:0005829">
    <property type="term" value="C:cytosol"/>
    <property type="evidence" value="ECO:0007669"/>
    <property type="project" value="TreeGrafter"/>
</dbReference>
<gene>
    <name evidence="10" type="primary">folP</name>
    <name evidence="10" type="ORF">IAB88_08640</name>
</gene>
<evidence type="ECO:0000313" key="10">
    <source>
        <dbReference type="EMBL" id="MBO8477044.1"/>
    </source>
</evidence>
<dbReference type="PANTHER" id="PTHR20941:SF1">
    <property type="entry name" value="FOLIC ACID SYNTHESIS PROTEIN FOL1"/>
    <property type="match status" value="1"/>
</dbReference>
<evidence type="ECO:0000256" key="7">
    <source>
        <dbReference type="ARBA" id="ARBA00022842"/>
    </source>
</evidence>
<sequence>MRYFEPYTLNVSGKLLEVDSPIVMGILNATPDSFYSGSRCDSDEAVRMRVRQIVSEGGRIIDVGGYSSRPMADDVAPEDEWRRLSAALRIVRDEAPGAIVSVDTFRASIAERCVGEYGVDIVNDISSGQLDRAMIPTVARLKVPYVMMHMRGNPHTMQDFTDYGDVAADVMRFLGDRMKEAAYAGISDIILDPGFGFSKTLDQNYELLARMELLRELGYPLLVGVSRKSMVYKLLGTSPEQSLNATTAVNTLALLKGASILRVHDVREAVEAVAVVEKFREESPC</sequence>
<evidence type="ECO:0000256" key="8">
    <source>
        <dbReference type="ARBA" id="ARBA00022909"/>
    </source>
</evidence>
<comment type="caution">
    <text evidence="10">The sequence shown here is derived from an EMBL/GenBank/DDBJ whole genome shotgun (WGS) entry which is preliminary data.</text>
</comment>
<comment type="pathway">
    <text evidence="3">Cofactor biosynthesis; tetrahydrofolate biosynthesis; 7,8-dihydrofolate from 2-amino-4-hydroxy-6-hydroxymethyl-7,8-dihydropteridine diphosphate and 4-aminobenzoate: step 1/2.</text>
</comment>
<accession>A0A9D9IQ42</accession>
<dbReference type="GO" id="GO:0046656">
    <property type="term" value="P:folic acid biosynthetic process"/>
    <property type="evidence" value="ECO:0007669"/>
    <property type="project" value="UniProtKB-KW"/>
</dbReference>
<reference evidence="10" key="2">
    <citation type="journal article" date="2021" name="PeerJ">
        <title>Extensive microbial diversity within the chicken gut microbiome revealed by metagenomics and culture.</title>
        <authorList>
            <person name="Gilroy R."/>
            <person name="Ravi A."/>
            <person name="Getino M."/>
            <person name="Pursley I."/>
            <person name="Horton D.L."/>
            <person name="Alikhan N.F."/>
            <person name="Baker D."/>
            <person name="Gharbi K."/>
            <person name="Hall N."/>
            <person name="Watson M."/>
            <person name="Adriaenssens E.M."/>
            <person name="Foster-Nyarko E."/>
            <person name="Jarju S."/>
            <person name="Secka A."/>
            <person name="Antonio M."/>
            <person name="Oren A."/>
            <person name="Chaudhuri R.R."/>
            <person name="La Ragione R."/>
            <person name="Hildebrand F."/>
            <person name="Pallen M.J."/>
        </authorList>
    </citation>
    <scope>NUCLEOTIDE SEQUENCE</scope>
    <source>
        <strain evidence="10">6919</strain>
    </source>
</reference>
<dbReference type="InterPro" id="IPR011005">
    <property type="entry name" value="Dihydropteroate_synth-like_sf"/>
</dbReference>
<dbReference type="GO" id="GO:0004156">
    <property type="term" value="F:dihydropteroate synthase activity"/>
    <property type="evidence" value="ECO:0007669"/>
    <property type="project" value="UniProtKB-EC"/>
</dbReference>
<protein>
    <recommendedName>
        <fullName evidence="4">dihydropteroate synthase</fullName>
        <ecNumber evidence="4">2.5.1.15</ecNumber>
    </recommendedName>
</protein>
<dbReference type="GO" id="GO:0046872">
    <property type="term" value="F:metal ion binding"/>
    <property type="evidence" value="ECO:0007669"/>
    <property type="project" value="UniProtKB-KW"/>
</dbReference>
<keyword evidence="6" id="KW-0479">Metal-binding</keyword>
<dbReference type="PANTHER" id="PTHR20941">
    <property type="entry name" value="FOLATE SYNTHESIS PROTEINS"/>
    <property type="match status" value="1"/>
</dbReference>
<dbReference type="SUPFAM" id="SSF51717">
    <property type="entry name" value="Dihydropteroate synthetase-like"/>
    <property type="match status" value="1"/>
</dbReference>
<name>A0A9D9IQ42_9BACT</name>
<evidence type="ECO:0000256" key="6">
    <source>
        <dbReference type="ARBA" id="ARBA00022723"/>
    </source>
</evidence>
<evidence type="ECO:0000313" key="11">
    <source>
        <dbReference type="Proteomes" id="UP000823598"/>
    </source>
</evidence>
<evidence type="ECO:0000256" key="1">
    <source>
        <dbReference type="ARBA" id="ARBA00000012"/>
    </source>
</evidence>
<evidence type="ECO:0000256" key="3">
    <source>
        <dbReference type="ARBA" id="ARBA00004763"/>
    </source>
</evidence>
<dbReference type="EMBL" id="JADIMC010000098">
    <property type="protein sequence ID" value="MBO8477044.1"/>
    <property type="molecule type" value="Genomic_DNA"/>
</dbReference>
<dbReference type="Pfam" id="PF00809">
    <property type="entry name" value="Pterin_bind"/>
    <property type="match status" value="1"/>
</dbReference>
<dbReference type="InterPro" id="IPR000489">
    <property type="entry name" value="Pterin-binding_dom"/>
</dbReference>
<evidence type="ECO:0000256" key="2">
    <source>
        <dbReference type="ARBA" id="ARBA00001946"/>
    </source>
</evidence>
<dbReference type="Proteomes" id="UP000823598">
    <property type="component" value="Unassembled WGS sequence"/>
</dbReference>
<dbReference type="GO" id="GO:0046654">
    <property type="term" value="P:tetrahydrofolate biosynthetic process"/>
    <property type="evidence" value="ECO:0007669"/>
    <property type="project" value="TreeGrafter"/>
</dbReference>
<feature type="domain" description="Pterin-binding" evidence="9">
    <location>
        <begin position="21"/>
        <end position="274"/>
    </location>
</feature>
<dbReference type="InterPro" id="IPR045031">
    <property type="entry name" value="DHP_synth-like"/>
</dbReference>
<organism evidence="10 11">
    <name type="scientific">Candidatus Limisoma faecipullorum</name>
    <dbReference type="NCBI Taxonomy" id="2840854"/>
    <lineage>
        <taxon>Bacteria</taxon>
        <taxon>Pseudomonadati</taxon>
        <taxon>Bacteroidota</taxon>
        <taxon>Bacteroidia</taxon>
        <taxon>Bacteroidales</taxon>
        <taxon>Candidatus Limisoma</taxon>
    </lineage>
</organism>
<dbReference type="EC" id="2.5.1.15" evidence="4"/>